<keyword evidence="4" id="KW-1185">Reference proteome</keyword>
<name>A0A1I6MTJ4_9BACT</name>
<evidence type="ECO:0000256" key="1">
    <source>
        <dbReference type="ARBA" id="ARBA00022801"/>
    </source>
</evidence>
<evidence type="ECO:0000256" key="2">
    <source>
        <dbReference type="SAM" id="SignalP"/>
    </source>
</evidence>
<dbReference type="OrthoDB" id="6381507at2"/>
<proteinExistence type="predicted"/>
<keyword evidence="2" id="KW-0732">Signal</keyword>
<dbReference type="AlphaFoldDB" id="A0A1I6MTJ4"/>
<dbReference type="InterPro" id="IPR052043">
    <property type="entry name" value="PolySaccharide_Degr_Enz"/>
</dbReference>
<keyword evidence="1 3" id="KW-0378">Hydrolase</keyword>
<reference evidence="3 4" key="1">
    <citation type="submission" date="2016-10" db="EMBL/GenBank/DDBJ databases">
        <authorList>
            <person name="de Groot N.N."/>
        </authorList>
    </citation>
    <scope>NUCLEOTIDE SEQUENCE [LARGE SCALE GENOMIC DNA]</scope>
    <source>
        <strain evidence="3 4">DSM 21001</strain>
    </source>
</reference>
<dbReference type="PANTHER" id="PTHR33886">
    <property type="entry name" value="UNSATURATED RHAMNOGALACTURONAN HYDROLASE (EUROFUNG)"/>
    <property type="match status" value="1"/>
</dbReference>
<dbReference type="InterPro" id="IPR008928">
    <property type="entry name" value="6-hairpin_glycosidase_sf"/>
</dbReference>
<sequence length="406" mass="45810">MTHTIFYLRPVARRWLLPLVLSGAFSAAVAQQASVADADRSLPNDLSVGVVEQTMKAHPVLASLGKWNYTRALTLYAIEKVYERTHDLRYLHYVQGWADAHVSAKGEIDEPLVDLDNMLPGILMLSLYRDTGEERYRIAAQTIRRRFDTYPRTKDGGLWHGAGVEHTHQLWLDGMFMSMPFLVQYGEMFGDQKYAYREASKQLLLYASHLNDPKTGLLFHAYDELGTEPWAQPVTHHSSFFWGRSIGWYGVALVEVLETMPKNDPDRPKLMALVRQLAAAFERYQDPHTGLWFNVVDKADEPGNWLETSASSMFIYMLSKGVERGYIEPKYAGIACKGYRGMLTKLIANPEGRVSVTAICAGTVVGDLAYYLKRPANTDDLHGIGAFMLMSEQMKNTPCARTNASR</sequence>
<feature type="signal peptide" evidence="2">
    <location>
        <begin position="1"/>
        <end position="30"/>
    </location>
</feature>
<feature type="chain" id="PRO_5011442355" evidence="2">
    <location>
        <begin position="31"/>
        <end position="406"/>
    </location>
</feature>
<dbReference type="InterPro" id="IPR010905">
    <property type="entry name" value="Glyco_hydro_88"/>
</dbReference>
<gene>
    <name evidence="3" type="ORF">SAMN05421771_3583</name>
</gene>
<dbReference type="Proteomes" id="UP000199024">
    <property type="component" value="Unassembled WGS sequence"/>
</dbReference>
<dbReference type="InterPro" id="IPR012341">
    <property type="entry name" value="6hp_glycosidase-like_sf"/>
</dbReference>
<dbReference type="EMBL" id="FOZL01000001">
    <property type="protein sequence ID" value="SFS18858.1"/>
    <property type="molecule type" value="Genomic_DNA"/>
</dbReference>
<dbReference type="Gene3D" id="1.50.10.10">
    <property type="match status" value="1"/>
</dbReference>
<dbReference type="STRING" id="474950.SAMN05421771_3583"/>
<dbReference type="GO" id="GO:0016787">
    <property type="term" value="F:hydrolase activity"/>
    <property type="evidence" value="ECO:0007669"/>
    <property type="project" value="UniProtKB-KW"/>
</dbReference>
<evidence type="ECO:0000313" key="3">
    <source>
        <dbReference type="EMBL" id="SFS18858.1"/>
    </source>
</evidence>
<organism evidence="3 4">
    <name type="scientific">Granulicella pectinivorans</name>
    <dbReference type="NCBI Taxonomy" id="474950"/>
    <lineage>
        <taxon>Bacteria</taxon>
        <taxon>Pseudomonadati</taxon>
        <taxon>Acidobacteriota</taxon>
        <taxon>Terriglobia</taxon>
        <taxon>Terriglobales</taxon>
        <taxon>Acidobacteriaceae</taxon>
        <taxon>Granulicella</taxon>
    </lineage>
</organism>
<dbReference type="PANTHER" id="PTHR33886:SF8">
    <property type="entry name" value="UNSATURATED RHAMNOGALACTURONAN HYDROLASE (EUROFUNG)"/>
    <property type="match status" value="1"/>
</dbReference>
<dbReference type="GO" id="GO:0005975">
    <property type="term" value="P:carbohydrate metabolic process"/>
    <property type="evidence" value="ECO:0007669"/>
    <property type="project" value="InterPro"/>
</dbReference>
<evidence type="ECO:0000313" key="4">
    <source>
        <dbReference type="Proteomes" id="UP000199024"/>
    </source>
</evidence>
<dbReference type="Pfam" id="PF07470">
    <property type="entry name" value="Glyco_hydro_88"/>
    <property type="match status" value="1"/>
</dbReference>
<accession>A0A1I6MTJ4</accession>
<protein>
    <submittedName>
        <fullName evidence="3">Unsaturated rhamnogalacturonyl hydrolase</fullName>
    </submittedName>
</protein>
<dbReference type="SUPFAM" id="SSF48208">
    <property type="entry name" value="Six-hairpin glycosidases"/>
    <property type="match status" value="1"/>
</dbReference>